<dbReference type="KEGG" id="vg:77949212"/>
<dbReference type="Proteomes" id="UP000505302">
    <property type="component" value="Segment"/>
</dbReference>
<evidence type="ECO:0000313" key="2">
    <source>
        <dbReference type="Proteomes" id="UP000505302"/>
    </source>
</evidence>
<dbReference type="GeneID" id="77949212"/>
<dbReference type="EMBL" id="LC553734">
    <property type="protein sequence ID" value="BCG44938.1"/>
    <property type="molecule type" value="Genomic_DNA"/>
</dbReference>
<dbReference type="RefSeq" id="YP_010672922.1">
    <property type="nucleotide sequence ID" value="NC_070981.1"/>
</dbReference>
<reference evidence="1 2" key="1">
    <citation type="submission" date="2020-06" db="EMBL/GenBank/DDBJ databases">
        <title>Complete Genome Sequence of the phage EK010 isolated from swine sewage.</title>
        <authorList>
            <person name="Shahin K."/>
            <person name="Bao H."/>
            <person name="Soleimani-Delfan A."/>
            <person name="Wang R."/>
        </authorList>
    </citation>
    <scope>NUCLEOTIDE SEQUENCE [LARGE SCALE GENOMIC DNA]</scope>
</reference>
<protein>
    <submittedName>
        <fullName evidence="1">Uncharacterized protein</fullName>
    </submittedName>
</protein>
<sequence>MKINLFSVVVTKKLSELRPGDVFRLPTNSENVYLKTDTRLNDMHRVVGLSQGTLFQLQEDHEVIPVPDVQVTHIGG</sequence>
<evidence type="ECO:0000313" key="1">
    <source>
        <dbReference type="EMBL" id="BCG44938.1"/>
    </source>
</evidence>
<name>A0A6J4EEN2_9CAUD</name>
<proteinExistence type="predicted"/>
<organism evidence="1 2">
    <name type="scientific">Escherichia phage EK010</name>
    <dbReference type="NCBI Taxonomy" id="2742112"/>
    <lineage>
        <taxon>Viruses</taxon>
        <taxon>Duplodnaviria</taxon>
        <taxon>Heunggongvirae</taxon>
        <taxon>Uroviricota</taxon>
        <taxon>Caudoviricetes</taxon>
        <taxon>Mktvariviridae</taxon>
        <taxon>Gordonclarkvirinae</taxon>
        <taxon>Suseptimavirus</taxon>
        <taxon>Suseptimavirus EK010</taxon>
    </lineage>
</organism>
<keyword evidence="2" id="KW-1185">Reference proteome</keyword>
<accession>A0A6J4EEN2</accession>